<proteinExistence type="predicted"/>
<organism evidence="1">
    <name type="scientific">Neobacillus citreus</name>
    <dbReference type="NCBI Taxonomy" id="2833578"/>
    <lineage>
        <taxon>Bacteria</taxon>
        <taxon>Bacillati</taxon>
        <taxon>Bacillota</taxon>
        <taxon>Bacilli</taxon>
        <taxon>Bacillales</taxon>
        <taxon>Bacillaceae</taxon>
        <taxon>Neobacillus</taxon>
    </lineage>
</organism>
<dbReference type="Pfam" id="PF10117">
    <property type="entry name" value="McrBC"/>
    <property type="match status" value="1"/>
</dbReference>
<dbReference type="RefSeq" id="WP_213145770.1">
    <property type="nucleotide sequence ID" value="NZ_JAGYPE020000009.1"/>
</dbReference>
<evidence type="ECO:0000313" key="3">
    <source>
        <dbReference type="Proteomes" id="UP000677265"/>
    </source>
</evidence>
<reference evidence="1" key="1">
    <citation type="submission" date="2021-05" db="EMBL/GenBank/DDBJ databases">
        <title>Novel Bacillus species.</title>
        <authorList>
            <person name="Liu G."/>
        </authorList>
    </citation>
    <scope>NUCLEOTIDE SEQUENCE</scope>
    <source>
        <strain evidence="1 3">FJAT-50051</strain>
    </source>
</reference>
<evidence type="ECO:0000313" key="1">
    <source>
        <dbReference type="EMBL" id="MBS4185968.1"/>
    </source>
</evidence>
<dbReference type="EMBL" id="JAGYPE010000006">
    <property type="protein sequence ID" value="MBS4185968.1"/>
    <property type="molecule type" value="Genomic_DNA"/>
</dbReference>
<accession>A0A942T6H8</accession>
<evidence type="ECO:0000313" key="2">
    <source>
        <dbReference type="EMBL" id="MCH6265344.1"/>
    </source>
</evidence>
<keyword evidence="3" id="KW-1185">Reference proteome</keyword>
<dbReference type="PANTHER" id="PTHR38733:SF1">
    <property type="entry name" value="TYPE IV METHYL-DIRECTED RESTRICTION ENZYME ECOKMCRBC"/>
    <property type="match status" value="1"/>
</dbReference>
<dbReference type="Proteomes" id="UP000677265">
    <property type="component" value="Unassembled WGS sequence"/>
</dbReference>
<dbReference type="InterPro" id="IPR019292">
    <property type="entry name" value="McrC"/>
</dbReference>
<sequence>MKQQFILSEYADIQIADYELTPDERDYLTRTSIIRDTKPWERRFYFDELKTGLRIKTQSWVGVIELDKMRIVIQPKFNKGFTDLIDMISFIEDLPFYQWEDSLGTLDKSDFLEILVRLFLKEVDQVFQFGIIKEYVTESDNLTNLRGRVHFRKNLQQNFNIPTKIYCNYDELVTDVAENQILLSVIRKITTIKLQQRTKQQLNQIRYQLEQLCSEYKGTEWPSFSYHRLNAHYERAHKLGRYLWERLSAKTFYTGKNFYYSFLIDMNELFERFVAQLLTKYLPMEYKITASKRITQAIQLDGVRYRDIIPDILVENKRTKDVKVLDVKYKQYGNKRVDTDDVFQLAFYAQNRKMAQDGLYDAAIIYPRFLEDLDMKSRRLALNLLSGYPGALHLHSLGIESVLQAVQSKKVDELKEIAINLIS</sequence>
<comment type="caution">
    <text evidence="1">The sequence shown here is derived from an EMBL/GenBank/DDBJ whole genome shotgun (WGS) entry which is preliminary data.</text>
</comment>
<protein>
    <submittedName>
        <fullName evidence="2">McrC family protein</fullName>
    </submittedName>
</protein>
<name>A0A942T6H8_9BACI</name>
<dbReference type="EMBL" id="JAGYPE020000009">
    <property type="protein sequence ID" value="MCH6265344.1"/>
    <property type="molecule type" value="Genomic_DNA"/>
</dbReference>
<dbReference type="PANTHER" id="PTHR38733">
    <property type="entry name" value="PROTEIN MCRC"/>
    <property type="match status" value="1"/>
</dbReference>
<gene>
    <name evidence="2" type="ORF">KHB02_007360</name>
    <name evidence="1" type="ORF">KHB02_31745</name>
</gene>
<dbReference type="AlphaFoldDB" id="A0A942T6H8"/>